<keyword evidence="3" id="KW-1185">Reference proteome</keyword>
<dbReference type="InterPro" id="IPR008984">
    <property type="entry name" value="SMAD_FHA_dom_sf"/>
</dbReference>
<dbReference type="PROSITE" id="PS50006">
    <property type="entry name" value="FHA_DOMAIN"/>
    <property type="match status" value="1"/>
</dbReference>
<dbReference type="AlphaFoldDB" id="A0A9W8K2E7"/>
<sequence length="147" mass="15289">MSTTLKLSPAAGTFPFAAKAIALAAGTRVTLGSTEMTGAGGPPRTATSANGWFAPKRTEDLTLPDVSPLPLSPSHAEVWTDGGKVYIRDLETAFGTFVNGTRISTATALNTGDTISLGSRIPRNDKTPAYITDFHLSPVIAKITLTA</sequence>
<accession>A0A9W8K2E7</accession>
<proteinExistence type="predicted"/>
<reference evidence="2" key="1">
    <citation type="submission" date="2022-07" db="EMBL/GenBank/DDBJ databases">
        <title>Genome Sequence of Agrocybe chaxingu.</title>
        <authorList>
            <person name="Buettner E."/>
        </authorList>
    </citation>
    <scope>NUCLEOTIDE SEQUENCE</scope>
    <source>
        <strain evidence="2">MP-N11</strain>
    </source>
</reference>
<dbReference type="Pfam" id="PF00498">
    <property type="entry name" value="FHA"/>
    <property type="match status" value="1"/>
</dbReference>
<evidence type="ECO:0000313" key="3">
    <source>
        <dbReference type="Proteomes" id="UP001148786"/>
    </source>
</evidence>
<dbReference type="CDD" id="cd00060">
    <property type="entry name" value="FHA"/>
    <property type="match status" value="1"/>
</dbReference>
<dbReference type="InterPro" id="IPR000253">
    <property type="entry name" value="FHA_dom"/>
</dbReference>
<organism evidence="2 3">
    <name type="scientific">Agrocybe chaxingu</name>
    <dbReference type="NCBI Taxonomy" id="84603"/>
    <lineage>
        <taxon>Eukaryota</taxon>
        <taxon>Fungi</taxon>
        <taxon>Dikarya</taxon>
        <taxon>Basidiomycota</taxon>
        <taxon>Agaricomycotina</taxon>
        <taxon>Agaricomycetes</taxon>
        <taxon>Agaricomycetidae</taxon>
        <taxon>Agaricales</taxon>
        <taxon>Agaricineae</taxon>
        <taxon>Strophariaceae</taxon>
        <taxon>Agrocybe</taxon>
    </lineage>
</organism>
<dbReference type="SUPFAM" id="SSF49879">
    <property type="entry name" value="SMAD/FHA domain"/>
    <property type="match status" value="1"/>
</dbReference>
<dbReference type="OrthoDB" id="687730at2759"/>
<feature type="domain" description="FHA" evidence="1">
    <location>
        <begin position="60"/>
        <end position="103"/>
    </location>
</feature>
<evidence type="ECO:0000313" key="2">
    <source>
        <dbReference type="EMBL" id="KAJ3510105.1"/>
    </source>
</evidence>
<dbReference type="SMART" id="SM00240">
    <property type="entry name" value="FHA"/>
    <property type="match status" value="1"/>
</dbReference>
<comment type="caution">
    <text evidence="2">The sequence shown here is derived from an EMBL/GenBank/DDBJ whole genome shotgun (WGS) entry which is preliminary data.</text>
</comment>
<name>A0A9W8K2E7_9AGAR</name>
<dbReference type="Gene3D" id="2.60.200.20">
    <property type="match status" value="1"/>
</dbReference>
<evidence type="ECO:0000259" key="1">
    <source>
        <dbReference type="PROSITE" id="PS50006"/>
    </source>
</evidence>
<dbReference type="EMBL" id="JANKHO010000424">
    <property type="protein sequence ID" value="KAJ3510105.1"/>
    <property type="molecule type" value="Genomic_DNA"/>
</dbReference>
<dbReference type="Proteomes" id="UP001148786">
    <property type="component" value="Unassembled WGS sequence"/>
</dbReference>
<protein>
    <recommendedName>
        <fullName evidence="1">FHA domain-containing protein</fullName>
    </recommendedName>
</protein>
<gene>
    <name evidence="2" type="ORF">NLJ89_g4868</name>
</gene>